<feature type="transmembrane region" description="Helical" evidence="1">
    <location>
        <begin position="88"/>
        <end position="106"/>
    </location>
</feature>
<dbReference type="RefSeq" id="WP_211875372.1">
    <property type="nucleotide sequence ID" value="NZ_JAAEDH010000019.1"/>
</dbReference>
<proteinExistence type="predicted"/>
<reference evidence="3" key="1">
    <citation type="submission" date="2020-01" db="EMBL/GenBank/DDBJ databases">
        <authorList>
            <person name="Rat A."/>
        </authorList>
    </citation>
    <scope>NUCLEOTIDE SEQUENCE</scope>
    <source>
        <strain evidence="3">LMG 28251</strain>
    </source>
</reference>
<protein>
    <recommendedName>
        <fullName evidence="5">Urease accessory protein UreJ</fullName>
    </recommendedName>
</protein>
<gene>
    <name evidence="3" type="ORF">GXW79_15595</name>
</gene>
<organism evidence="3 4">
    <name type="scientific">Plastoroseomonas arctica</name>
    <dbReference type="NCBI Taxonomy" id="1509237"/>
    <lineage>
        <taxon>Bacteria</taxon>
        <taxon>Pseudomonadati</taxon>
        <taxon>Pseudomonadota</taxon>
        <taxon>Alphaproteobacteria</taxon>
        <taxon>Acetobacterales</taxon>
        <taxon>Acetobacteraceae</taxon>
        <taxon>Plastoroseomonas</taxon>
    </lineage>
</organism>
<keyword evidence="1" id="KW-0472">Membrane</keyword>
<evidence type="ECO:0000256" key="1">
    <source>
        <dbReference type="SAM" id="Phobius"/>
    </source>
</evidence>
<dbReference type="Pfam" id="PF04955">
    <property type="entry name" value="HupE_UreJ"/>
    <property type="match status" value="1"/>
</dbReference>
<keyword evidence="1" id="KW-0812">Transmembrane</keyword>
<dbReference type="EMBL" id="JAAEDH010000019">
    <property type="protein sequence ID" value="MBR0656504.1"/>
    <property type="molecule type" value="Genomic_DNA"/>
</dbReference>
<dbReference type="AlphaFoldDB" id="A0AAF1KNQ2"/>
<dbReference type="InterPro" id="IPR007038">
    <property type="entry name" value="HupE_UreJ"/>
</dbReference>
<comment type="caution">
    <text evidence="3">The sequence shown here is derived from an EMBL/GenBank/DDBJ whole genome shotgun (WGS) entry which is preliminary data.</text>
</comment>
<feature type="transmembrane region" description="Helical" evidence="1">
    <location>
        <begin position="143"/>
        <end position="165"/>
    </location>
</feature>
<sequence>MIRLLTVLALALPTPAFAHHPTGGLPPATLWEGIASGVAHPVLGLDHLAFLLAAGLLLAAAPRALLAFLAAALAGALLHRAGFGLGPVELMVAASVIAAGAVLVVAGRARPAAALLTPAFALAGLFHGHALAEAAVDSPVVIFAAYLGALAVMQAAIALGAMLAARWVSGALPFRAAGLAAMAVGAVFLAG</sequence>
<name>A0AAF1KNQ2_9PROT</name>
<evidence type="ECO:0000313" key="4">
    <source>
        <dbReference type="Proteomes" id="UP001196068"/>
    </source>
</evidence>
<dbReference type="Proteomes" id="UP001196068">
    <property type="component" value="Unassembled WGS sequence"/>
</dbReference>
<keyword evidence="1" id="KW-1133">Transmembrane helix</keyword>
<evidence type="ECO:0000256" key="2">
    <source>
        <dbReference type="SAM" id="SignalP"/>
    </source>
</evidence>
<accession>A0AAF1KNQ2</accession>
<reference evidence="3" key="2">
    <citation type="journal article" date="2021" name="Syst. Appl. Microbiol.">
        <title>Roseomonas hellenica sp. nov., isolated from roots of wild-growing Alkanna tinctoria.</title>
        <authorList>
            <person name="Rat A."/>
            <person name="Naranjo H.D."/>
            <person name="Lebbe L."/>
            <person name="Cnockaert M."/>
            <person name="Krigas N."/>
            <person name="Grigoriadou K."/>
            <person name="Maloupa E."/>
            <person name="Willems A."/>
        </authorList>
    </citation>
    <scope>NUCLEOTIDE SEQUENCE</scope>
    <source>
        <strain evidence="3">LMG 28251</strain>
    </source>
</reference>
<feature type="chain" id="PRO_5042152168" description="Urease accessory protein UreJ" evidence="2">
    <location>
        <begin position="19"/>
        <end position="191"/>
    </location>
</feature>
<feature type="signal peptide" evidence="2">
    <location>
        <begin position="1"/>
        <end position="18"/>
    </location>
</feature>
<evidence type="ECO:0000313" key="3">
    <source>
        <dbReference type="EMBL" id="MBR0656504.1"/>
    </source>
</evidence>
<feature type="transmembrane region" description="Helical" evidence="1">
    <location>
        <begin position="113"/>
        <end position="131"/>
    </location>
</feature>
<evidence type="ECO:0008006" key="5">
    <source>
        <dbReference type="Google" id="ProtNLM"/>
    </source>
</evidence>
<feature type="transmembrane region" description="Helical" evidence="1">
    <location>
        <begin position="172"/>
        <end position="190"/>
    </location>
</feature>
<keyword evidence="2" id="KW-0732">Signal</keyword>
<keyword evidence="4" id="KW-1185">Reference proteome</keyword>